<organism evidence="1 2">
    <name type="scientific">Grifola frondosa</name>
    <name type="common">Maitake</name>
    <name type="synonym">Polyporus frondosus</name>
    <dbReference type="NCBI Taxonomy" id="5627"/>
    <lineage>
        <taxon>Eukaryota</taxon>
        <taxon>Fungi</taxon>
        <taxon>Dikarya</taxon>
        <taxon>Basidiomycota</taxon>
        <taxon>Agaricomycotina</taxon>
        <taxon>Agaricomycetes</taxon>
        <taxon>Polyporales</taxon>
        <taxon>Grifolaceae</taxon>
        <taxon>Grifola</taxon>
    </lineage>
</organism>
<reference evidence="1 2" key="1">
    <citation type="submission" date="2016-03" db="EMBL/GenBank/DDBJ databases">
        <title>Whole genome sequencing of Grifola frondosa 9006-11.</title>
        <authorList>
            <person name="Min B."/>
            <person name="Park H."/>
            <person name="Kim J.-G."/>
            <person name="Cho H."/>
            <person name="Oh Y.-L."/>
            <person name="Kong W.-S."/>
            <person name="Choi I.-G."/>
        </authorList>
    </citation>
    <scope>NUCLEOTIDE SEQUENCE [LARGE SCALE GENOMIC DNA]</scope>
    <source>
        <strain evidence="1 2">9006-11</strain>
    </source>
</reference>
<evidence type="ECO:0000313" key="1">
    <source>
        <dbReference type="EMBL" id="OBZ77592.1"/>
    </source>
</evidence>
<sequence length="106" mass="12024">MLSRSGGLVKDLWPAGIGHLRVDDESLSYMPAWKKMPCDIEGLTGWVVTGTIAEREDGPKRTIDHAHRVVHRHPLLLSLILCQLTQSTIPINSKHYMLKENRHTFT</sequence>
<proteinExistence type="predicted"/>
<dbReference type="AlphaFoldDB" id="A0A1C7ML49"/>
<keyword evidence="2" id="KW-1185">Reference proteome</keyword>
<protein>
    <submittedName>
        <fullName evidence="1">Uncharacterized protein</fullName>
    </submittedName>
</protein>
<dbReference type="EMBL" id="LUGG01000002">
    <property type="protein sequence ID" value="OBZ77592.1"/>
    <property type="molecule type" value="Genomic_DNA"/>
</dbReference>
<comment type="caution">
    <text evidence="1">The sequence shown here is derived from an EMBL/GenBank/DDBJ whole genome shotgun (WGS) entry which is preliminary data.</text>
</comment>
<dbReference type="OrthoDB" id="3270129at2759"/>
<name>A0A1C7ML49_GRIFR</name>
<accession>A0A1C7ML49</accession>
<gene>
    <name evidence="1" type="ORF">A0H81_02213</name>
</gene>
<evidence type="ECO:0000313" key="2">
    <source>
        <dbReference type="Proteomes" id="UP000092993"/>
    </source>
</evidence>
<dbReference type="Proteomes" id="UP000092993">
    <property type="component" value="Unassembled WGS sequence"/>
</dbReference>